<evidence type="ECO:0000313" key="2">
    <source>
        <dbReference type="Proteomes" id="UP000011693"/>
    </source>
</evidence>
<dbReference type="Proteomes" id="UP000011693">
    <property type="component" value="Unassembled WGS sequence"/>
</dbReference>
<reference evidence="1 2" key="1">
    <citation type="journal article" date="2014" name="PLoS Genet.">
        <title>Phylogenetically driven sequencing of extremely halophilic archaea reveals strategies for static and dynamic osmo-response.</title>
        <authorList>
            <person name="Becker E.A."/>
            <person name="Seitzer P.M."/>
            <person name="Tritt A."/>
            <person name="Larsen D."/>
            <person name="Krusor M."/>
            <person name="Yao A.I."/>
            <person name="Wu D."/>
            <person name="Madern D."/>
            <person name="Eisen J.A."/>
            <person name="Darling A.E."/>
            <person name="Facciotti M.T."/>
        </authorList>
    </citation>
    <scope>NUCLEOTIDE SEQUENCE [LARGE SCALE GENOMIC DNA]</scope>
    <source>
        <strain evidence="1 2">JCM 10990</strain>
    </source>
</reference>
<sequence>MIAIAYQQVEWLARLSDDVEPNFAADAQLEFRKYDEAELVDILEPRIDRGLIGQPATTEQLE</sequence>
<dbReference type="PATRIC" id="fig|1227492.4.peg.1087"/>
<dbReference type="STRING" id="1227492.C482_05616"/>
<organism evidence="1 2">
    <name type="scientific">Natrialba chahannaoensis JCM 10990</name>
    <dbReference type="NCBI Taxonomy" id="1227492"/>
    <lineage>
        <taxon>Archaea</taxon>
        <taxon>Methanobacteriati</taxon>
        <taxon>Methanobacteriota</taxon>
        <taxon>Stenosarchaea group</taxon>
        <taxon>Halobacteria</taxon>
        <taxon>Halobacteriales</taxon>
        <taxon>Natrialbaceae</taxon>
        <taxon>Natrialba</taxon>
    </lineage>
</organism>
<name>M0ATN7_9EURY</name>
<dbReference type="RefSeq" id="WP_006166513.1">
    <property type="nucleotide sequence ID" value="NZ_AOIN01000040.1"/>
</dbReference>
<comment type="caution">
    <text evidence="1">The sequence shown here is derived from an EMBL/GenBank/DDBJ whole genome shotgun (WGS) entry which is preliminary data.</text>
</comment>
<accession>M0ATN7</accession>
<dbReference type="EMBL" id="AOIN01000040">
    <property type="protein sequence ID" value="ELZ02051.1"/>
    <property type="molecule type" value="Genomic_DNA"/>
</dbReference>
<proteinExistence type="predicted"/>
<evidence type="ECO:0000313" key="1">
    <source>
        <dbReference type="EMBL" id="ELZ02051.1"/>
    </source>
</evidence>
<protein>
    <submittedName>
        <fullName evidence="1">ATPase AAA</fullName>
    </submittedName>
</protein>
<keyword evidence="2" id="KW-1185">Reference proteome</keyword>
<gene>
    <name evidence="1" type="ORF">C482_05616</name>
</gene>
<dbReference type="AlphaFoldDB" id="M0ATN7"/>